<sequence length="164" mass="18378">MFVYSMKASTLKLVAVIAVSIAALAVLLNMIPTYQPTSASLMYTDTVKYTYSGVKTNDDRLAFLSQFGWEVEPTPEEQNVTIPGEFDRVFVSYNELQKQQGLDLSKYKRKDVTRYTYRVTNFPDYDGAVLANVLVYRGRVIGGDICTADVSGFVRGFDGKVRLP</sequence>
<dbReference type="STRING" id="1263015.BN580_01066"/>
<organism evidence="2 4">
    <name type="scientific">Candidatus Colimorpha enterica</name>
    <dbReference type="NCBI Taxonomy" id="3083063"/>
    <lineage>
        <taxon>Bacteria</taxon>
        <taxon>Pseudomonadati</taxon>
        <taxon>Bacteroidota</taxon>
        <taxon>Bacteroidia</taxon>
        <taxon>Bacteroidales</taxon>
        <taxon>Candidatus Colimorpha</taxon>
    </lineage>
</organism>
<feature type="domain" description="DUF4830" evidence="1">
    <location>
        <begin position="63"/>
        <end position="145"/>
    </location>
</feature>
<accession>R6UPI7</accession>
<reference evidence="3 5" key="2">
    <citation type="submission" date="2022-03" db="EMBL/GenBank/DDBJ databases">
        <title>Metagenome-assembled genomes from swine fecal metagenomes.</title>
        <authorList>
            <person name="Holman D.B."/>
            <person name="Kommadath A."/>
        </authorList>
    </citation>
    <scope>NUCLEOTIDE SEQUENCE [LARGE SCALE GENOMIC DNA]</scope>
    <source>
        <strain evidence="3">SUG147</strain>
    </source>
</reference>
<reference evidence="2" key="1">
    <citation type="submission" date="2012-11" db="EMBL/GenBank/DDBJ databases">
        <title>Dependencies among metagenomic species, viruses, plasmids and units of genetic variation.</title>
        <authorList>
            <person name="Nielsen H.B."/>
            <person name="Almeida M."/>
            <person name="Juncker A.S."/>
            <person name="Rasmussen S."/>
            <person name="Li J."/>
            <person name="Sunagawa S."/>
            <person name="Plichta D."/>
            <person name="Gautier L."/>
            <person name="Le Chatelier E."/>
            <person name="Peletier E."/>
            <person name="Bonde I."/>
            <person name="Nielsen T."/>
            <person name="Manichanh C."/>
            <person name="Arumugam M."/>
            <person name="Batto J."/>
            <person name="Santos M.B.Q.D."/>
            <person name="Blom N."/>
            <person name="Borruel N."/>
            <person name="Burgdorf K.S."/>
            <person name="Boumezbeur F."/>
            <person name="Casellas F."/>
            <person name="Dore J."/>
            <person name="Guarner F."/>
            <person name="Hansen T."/>
            <person name="Hildebrand F."/>
            <person name="Kaas R.S."/>
            <person name="Kennedy S."/>
            <person name="Kristiansen K."/>
            <person name="Kultima J.R."/>
            <person name="Leonard P."/>
            <person name="Levenez F."/>
            <person name="Lund O."/>
            <person name="Moumen B."/>
            <person name="Le Paslier D."/>
            <person name="Pons N."/>
            <person name="Pedersen O."/>
            <person name="Prifti E."/>
            <person name="Qin J."/>
            <person name="Raes J."/>
            <person name="Tap J."/>
            <person name="Tims S."/>
            <person name="Ussery D.W."/>
            <person name="Yamada T."/>
            <person name="MetaHit consortium"/>
            <person name="Renault P."/>
            <person name="Sicheritz-Ponten T."/>
            <person name="Bork P."/>
            <person name="Wang J."/>
            <person name="Brunak S."/>
            <person name="Ehrlich S.D."/>
        </authorList>
    </citation>
    <scope>NUCLEOTIDE SEQUENCE [LARGE SCALE GENOMIC DNA]</scope>
</reference>
<dbReference type="Pfam" id="PF16112">
    <property type="entry name" value="DUF4830"/>
    <property type="match status" value="1"/>
</dbReference>
<proteinExistence type="predicted"/>
<protein>
    <submittedName>
        <fullName evidence="3">DUF4830 domain-containing protein</fullName>
    </submittedName>
</protein>
<dbReference type="Proteomes" id="UP001139365">
    <property type="component" value="Unassembled WGS sequence"/>
</dbReference>
<evidence type="ECO:0000313" key="2">
    <source>
        <dbReference type="EMBL" id="CDC72707.1"/>
    </source>
</evidence>
<evidence type="ECO:0000259" key="1">
    <source>
        <dbReference type="Pfam" id="PF16112"/>
    </source>
</evidence>
<dbReference type="EMBL" id="JALEMU010000002">
    <property type="protein sequence ID" value="MCI5754677.1"/>
    <property type="molecule type" value="Genomic_DNA"/>
</dbReference>
<dbReference type="Proteomes" id="UP000017938">
    <property type="component" value="Unassembled WGS sequence"/>
</dbReference>
<dbReference type="InterPro" id="IPR032257">
    <property type="entry name" value="DUF4830"/>
</dbReference>
<name>R6UPI7_9BACT</name>
<comment type="caution">
    <text evidence="2">The sequence shown here is derived from an EMBL/GenBank/DDBJ whole genome shotgun (WGS) entry which is preliminary data.</text>
</comment>
<evidence type="ECO:0000313" key="3">
    <source>
        <dbReference type="EMBL" id="MCI5754677.1"/>
    </source>
</evidence>
<evidence type="ECO:0000313" key="4">
    <source>
        <dbReference type="Proteomes" id="UP000017938"/>
    </source>
</evidence>
<dbReference type="EMBL" id="CBFW010000120">
    <property type="protein sequence ID" value="CDC72707.1"/>
    <property type="molecule type" value="Genomic_DNA"/>
</dbReference>
<evidence type="ECO:0000313" key="5">
    <source>
        <dbReference type="Proteomes" id="UP001139365"/>
    </source>
</evidence>
<dbReference type="AlphaFoldDB" id="R6UPI7"/>
<gene>
    <name evidence="2" type="ORF">BN580_01066</name>
    <name evidence="3" type="ORF">MR241_00080</name>
</gene>